<dbReference type="InterPro" id="IPR011060">
    <property type="entry name" value="RibuloseP-bd_barrel"/>
</dbReference>
<dbReference type="InterPro" id="IPR033983">
    <property type="entry name" value="Thiazole_synthase_ThiG"/>
</dbReference>
<evidence type="ECO:0000256" key="2">
    <source>
        <dbReference type="ARBA" id="ARBA00012084"/>
    </source>
</evidence>
<proteinExistence type="inferred from homology"/>
<dbReference type="PANTHER" id="PTHR31829:SF0">
    <property type="entry name" value="PYRIDOXAL 5'-PHOSPHATE SYNTHASE SUBUNIT SNZ1-RELATED"/>
    <property type="match status" value="1"/>
</dbReference>
<dbReference type="EMBL" id="JAVXUP010000879">
    <property type="protein sequence ID" value="KAK3019381.1"/>
    <property type="molecule type" value="Genomic_DNA"/>
</dbReference>
<gene>
    <name evidence="10" type="ORF">RJ639_005213</name>
</gene>
<dbReference type="PROSITE" id="PS51129">
    <property type="entry name" value="PDXS_SNZ_2"/>
    <property type="match status" value="1"/>
</dbReference>
<feature type="domain" description="Thiazole synthase ThiG" evidence="9">
    <location>
        <begin position="8"/>
        <end position="60"/>
    </location>
</feature>
<organism evidence="10 11">
    <name type="scientific">Escallonia herrerae</name>
    <dbReference type="NCBI Taxonomy" id="1293975"/>
    <lineage>
        <taxon>Eukaryota</taxon>
        <taxon>Viridiplantae</taxon>
        <taxon>Streptophyta</taxon>
        <taxon>Embryophyta</taxon>
        <taxon>Tracheophyta</taxon>
        <taxon>Spermatophyta</taxon>
        <taxon>Magnoliopsida</taxon>
        <taxon>eudicotyledons</taxon>
        <taxon>Gunneridae</taxon>
        <taxon>Pentapetalae</taxon>
        <taxon>asterids</taxon>
        <taxon>campanulids</taxon>
        <taxon>Escalloniales</taxon>
        <taxon>Escalloniaceae</taxon>
        <taxon>Escallonia</taxon>
    </lineage>
</organism>
<accession>A0AA89B2A3</accession>
<evidence type="ECO:0000256" key="5">
    <source>
        <dbReference type="ARBA" id="ARBA00037142"/>
    </source>
</evidence>
<keyword evidence="11" id="KW-1185">Reference proteome</keyword>
<dbReference type="GO" id="GO:0036381">
    <property type="term" value="F:pyridoxal 5'-phosphate synthase (glutamine hydrolysing) activity"/>
    <property type="evidence" value="ECO:0007669"/>
    <property type="project" value="UniProtKB-EC"/>
</dbReference>
<evidence type="ECO:0000256" key="3">
    <source>
        <dbReference type="ARBA" id="ARBA00022898"/>
    </source>
</evidence>
<dbReference type="Pfam" id="PF05690">
    <property type="entry name" value="ThiG"/>
    <property type="match status" value="1"/>
</dbReference>
<dbReference type="InterPro" id="IPR001852">
    <property type="entry name" value="PdxS/SNZ"/>
</dbReference>
<comment type="similarity">
    <text evidence="7">Belongs to the PdxS/SNZ family.</text>
</comment>
<dbReference type="PANTHER" id="PTHR31829">
    <property type="entry name" value="PYRIDOXAL 5'-PHOSPHATE SYNTHASE SUBUNIT SNZ1-RELATED"/>
    <property type="match status" value="1"/>
</dbReference>
<comment type="caution">
    <text evidence="10">The sequence shown here is derived from an EMBL/GenBank/DDBJ whole genome shotgun (WGS) entry which is preliminary data.</text>
</comment>
<dbReference type="Proteomes" id="UP001188597">
    <property type="component" value="Unassembled WGS sequence"/>
</dbReference>
<dbReference type="GO" id="GO:0008615">
    <property type="term" value="P:pyridoxine biosynthetic process"/>
    <property type="evidence" value="ECO:0007669"/>
    <property type="project" value="TreeGrafter"/>
</dbReference>
<feature type="region of interest" description="Disordered" evidence="8">
    <location>
        <begin position="67"/>
        <end position="98"/>
    </location>
</feature>
<comment type="catalytic activity">
    <reaction evidence="6">
        <text>aldehydo-D-ribose 5-phosphate + D-glyceraldehyde 3-phosphate + L-glutamine = pyridoxal 5'-phosphate + L-glutamate + phosphate + 3 H2O + H(+)</text>
        <dbReference type="Rhea" id="RHEA:31507"/>
        <dbReference type="ChEBI" id="CHEBI:15377"/>
        <dbReference type="ChEBI" id="CHEBI:15378"/>
        <dbReference type="ChEBI" id="CHEBI:29985"/>
        <dbReference type="ChEBI" id="CHEBI:43474"/>
        <dbReference type="ChEBI" id="CHEBI:58273"/>
        <dbReference type="ChEBI" id="CHEBI:58359"/>
        <dbReference type="ChEBI" id="CHEBI:59776"/>
        <dbReference type="ChEBI" id="CHEBI:597326"/>
        <dbReference type="EC" id="4.3.3.6"/>
    </reaction>
</comment>
<keyword evidence="4" id="KW-0704">Schiff base</keyword>
<evidence type="ECO:0000256" key="6">
    <source>
        <dbReference type="ARBA" id="ARBA00047992"/>
    </source>
</evidence>
<dbReference type="EC" id="4.3.3.6" evidence="2"/>
<evidence type="ECO:0000259" key="9">
    <source>
        <dbReference type="Pfam" id="PF05690"/>
    </source>
</evidence>
<reference evidence="10" key="1">
    <citation type="submission" date="2022-12" db="EMBL/GenBank/DDBJ databases">
        <title>Draft genome assemblies for two species of Escallonia (Escalloniales).</title>
        <authorList>
            <person name="Chanderbali A."/>
            <person name="Dervinis C."/>
            <person name="Anghel I."/>
            <person name="Soltis D."/>
            <person name="Soltis P."/>
            <person name="Zapata F."/>
        </authorList>
    </citation>
    <scope>NUCLEOTIDE SEQUENCE</scope>
    <source>
        <strain evidence="10">UCBG64.0493</strain>
        <tissue evidence="10">Leaf</tissue>
    </source>
</reference>
<evidence type="ECO:0000256" key="1">
    <source>
        <dbReference type="ARBA" id="ARBA00004737"/>
    </source>
</evidence>
<sequence length="124" mass="13503">MKTKQLGRLPVVQVAAGRLATLEDAALMMELGCDGVFVGSGVFKSGDPIRRGRVIVQAVHYSDLKLPTPADPNNSSCSSVHGKEYRERERDRLEEGSKDFRQDSNKLYACVGIEGHHVGGLAYS</sequence>
<evidence type="ECO:0000256" key="7">
    <source>
        <dbReference type="PROSITE-ProRule" id="PRU00481"/>
    </source>
</evidence>
<dbReference type="Gene3D" id="3.20.20.70">
    <property type="entry name" value="Aldolase class I"/>
    <property type="match status" value="1"/>
</dbReference>
<feature type="compositionally biased region" description="Basic and acidic residues" evidence="8">
    <location>
        <begin position="81"/>
        <end position="98"/>
    </location>
</feature>
<comment type="pathway">
    <text evidence="1">Cofactor biosynthesis; pyridoxal 5'-phosphate biosynthesis.</text>
</comment>
<evidence type="ECO:0000256" key="8">
    <source>
        <dbReference type="SAM" id="MobiDB-lite"/>
    </source>
</evidence>
<keyword evidence="3" id="KW-0663">Pyridoxal phosphate</keyword>
<protein>
    <recommendedName>
        <fullName evidence="2">pyridoxal 5'-phosphate synthase (glutamine hydrolyzing)</fullName>
        <ecNumber evidence="2">4.3.3.6</ecNumber>
    </recommendedName>
</protein>
<dbReference type="GO" id="GO:0042823">
    <property type="term" value="P:pyridoxal phosphate biosynthetic process"/>
    <property type="evidence" value="ECO:0007669"/>
    <property type="project" value="InterPro"/>
</dbReference>
<comment type="function">
    <text evidence="5">Catalyzes the formation of pyridoxal 5'-phosphate from ribose 5-phosphate (RBP), glyceraldehyde 3-phosphate (G3P) and ammonia. The ammonia is provided by PDX2. Can also use ribulose 5-phosphate and dihydroxyacetone phosphate as substrates, resulting from enzyme-catalyzed isomerization of RBP and G3P, respectively. Also plays an indirect role in resistance to singlet oxygen-generating photosensitizers.</text>
</comment>
<evidence type="ECO:0000256" key="4">
    <source>
        <dbReference type="ARBA" id="ARBA00023270"/>
    </source>
</evidence>
<dbReference type="InterPro" id="IPR013785">
    <property type="entry name" value="Aldolase_TIM"/>
</dbReference>
<name>A0AA89B2A3_9ASTE</name>
<evidence type="ECO:0000313" key="10">
    <source>
        <dbReference type="EMBL" id="KAK3019381.1"/>
    </source>
</evidence>
<dbReference type="AlphaFoldDB" id="A0AA89B2A3"/>
<dbReference type="GO" id="GO:0006520">
    <property type="term" value="P:amino acid metabolic process"/>
    <property type="evidence" value="ECO:0007669"/>
    <property type="project" value="TreeGrafter"/>
</dbReference>
<dbReference type="SUPFAM" id="SSF51366">
    <property type="entry name" value="Ribulose-phoshate binding barrel"/>
    <property type="match status" value="1"/>
</dbReference>
<evidence type="ECO:0000313" key="11">
    <source>
        <dbReference type="Proteomes" id="UP001188597"/>
    </source>
</evidence>